<organism evidence="1 2">
    <name type="scientific">Lithospermum erythrorhizon</name>
    <name type="common">Purple gromwell</name>
    <name type="synonym">Lithospermum officinale var. erythrorhizon</name>
    <dbReference type="NCBI Taxonomy" id="34254"/>
    <lineage>
        <taxon>Eukaryota</taxon>
        <taxon>Viridiplantae</taxon>
        <taxon>Streptophyta</taxon>
        <taxon>Embryophyta</taxon>
        <taxon>Tracheophyta</taxon>
        <taxon>Spermatophyta</taxon>
        <taxon>Magnoliopsida</taxon>
        <taxon>eudicotyledons</taxon>
        <taxon>Gunneridae</taxon>
        <taxon>Pentapetalae</taxon>
        <taxon>asterids</taxon>
        <taxon>lamiids</taxon>
        <taxon>Boraginales</taxon>
        <taxon>Boraginaceae</taxon>
        <taxon>Boraginoideae</taxon>
        <taxon>Lithospermeae</taxon>
        <taxon>Lithospermum</taxon>
    </lineage>
</organism>
<proteinExistence type="predicted"/>
<keyword evidence="2" id="KW-1185">Reference proteome</keyword>
<evidence type="ECO:0000313" key="1">
    <source>
        <dbReference type="EMBL" id="GAA0160599.1"/>
    </source>
</evidence>
<comment type="caution">
    <text evidence="1">The sequence shown here is derived from an EMBL/GenBank/DDBJ whole genome shotgun (WGS) entry which is preliminary data.</text>
</comment>
<dbReference type="EMBL" id="BAABME010003930">
    <property type="protein sequence ID" value="GAA0160599.1"/>
    <property type="molecule type" value="Genomic_DNA"/>
</dbReference>
<protein>
    <recommendedName>
        <fullName evidence="3">Gag-pol polyprotein</fullName>
    </recommendedName>
</protein>
<name>A0AAV3Q9V6_LITER</name>
<reference evidence="1 2" key="1">
    <citation type="submission" date="2024-01" db="EMBL/GenBank/DDBJ databases">
        <title>The complete chloroplast genome sequence of Lithospermum erythrorhizon: insights into the phylogenetic relationship among Boraginaceae species and the maternal lineages of purple gromwells.</title>
        <authorList>
            <person name="Okada T."/>
            <person name="Watanabe K."/>
        </authorList>
    </citation>
    <scope>NUCLEOTIDE SEQUENCE [LARGE SCALE GENOMIC DNA]</scope>
</reference>
<accession>A0AAV3Q9V6</accession>
<gene>
    <name evidence="1" type="ORF">LIER_17118</name>
</gene>
<sequence length="78" mass="8839">MEGFREGGSTTRPLVLDGTNYAYWKANMTVFLKSMDTKTWKVVRAGWTAPTVTNEGVVTTKPEDDWTVEERELALTRP</sequence>
<dbReference type="AlphaFoldDB" id="A0AAV3Q9V6"/>
<evidence type="ECO:0000313" key="2">
    <source>
        <dbReference type="Proteomes" id="UP001454036"/>
    </source>
</evidence>
<evidence type="ECO:0008006" key="3">
    <source>
        <dbReference type="Google" id="ProtNLM"/>
    </source>
</evidence>
<dbReference type="Proteomes" id="UP001454036">
    <property type="component" value="Unassembled WGS sequence"/>
</dbReference>